<evidence type="ECO:0000313" key="5">
    <source>
        <dbReference type="Proteomes" id="UP000250140"/>
    </source>
</evidence>
<feature type="domain" description="C2H2-type" evidence="3">
    <location>
        <begin position="578"/>
        <end position="606"/>
    </location>
</feature>
<feature type="compositionally biased region" description="Acidic residues" evidence="2">
    <location>
        <begin position="747"/>
        <end position="759"/>
    </location>
</feature>
<evidence type="ECO:0000256" key="1">
    <source>
        <dbReference type="PROSITE-ProRule" id="PRU00042"/>
    </source>
</evidence>
<dbReference type="Gene3D" id="3.30.160.60">
    <property type="entry name" value="Classic Zinc Finger"/>
    <property type="match status" value="1"/>
</dbReference>
<feature type="region of interest" description="Disordered" evidence="2">
    <location>
        <begin position="849"/>
        <end position="937"/>
    </location>
</feature>
<proteinExistence type="predicted"/>
<feature type="compositionally biased region" description="Low complexity" evidence="2">
    <location>
        <begin position="263"/>
        <end position="293"/>
    </location>
</feature>
<dbReference type="OrthoDB" id="654211at2759"/>
<accession>A0A8E2EMZ7</accession>
<evidence type="ECO:0000313" key="4">
    <source>
        <dbReference type="EMBL" id="OCL01711.1"/>
    </source>
</evidence>
<feature type="compositionally biased region" description="Acidic residues" evidence="2">
    <location>
        <begin position="785"/>
        <end position="808"/>
    </location>
</feature>
<name>A0A8E2EMZ7_9PEZI</name>
<protein>
    <recommendedName>
        <fullName evidence="3">C2H2-type domain-containing protein</fullName>
    </recommendedName>
</protein>
<feature type="compositionally biased region" description="Polar residues" evidence="2">
    <location>
        <begin position="314"/>
        <end position="332"/>
    </location>
</feature>
<dbReference type="Proteomes" id="UP000250140">
    <property type="component" value="Unassembled WGS sequence"/>
</dbReference>
<evidence type="ECO:0000259" key="3">
    <source>
        <dbReference type="PROSITE" id="PS50157"/>
    </source>
</evidence>
<keyword evidence="1" id="KW-0862">Zinc</keyword>
<feature type="compositionally biased region" description="Polar residues" evidence="2">
    <location>
        <begin position="491"/>
        <end position="509"/>
    </location>
</feature>
<dbReference type="SUPFAM" id="SSF57667">
    <property type="entry name" value="beta-beta-alpha zinc fingers"/>
    <property type="match status" value="1"/>
</dbReference>
<dbReference type="GO" id="GO:0008270">
    <property type="term" value="F:zinc ion binding"/>
    <property type="evidence" value="ECO:0007669"/>
    <property type="project" value="UniProtKB-KW"/>
</dbReference>
<feature type="region of interest" description="Disordered" evidence="2">
    <location>
        <begin position="252"/>
        <end position="298"/>
    </location>
</feature>
<feature type="region of interest" description="Disordered" evidence="2">
    <location>
        <begin position="778"/>
        <end position="808"/>
    </location>
</feature>
<feature type="compositionally biased region" description="Low complexity" evidence="2">
    <location>
        <begin position="527"/>
        <end position="541"/>
    </location>
</feature>
<dbReference type="SMART" id="SM00355">
    <property type="entry name" value="ZnF_C2H2"/>
    <property type="match status" value="2"/>
</dbReference>
<sequence>MVNWKGGRPGYCLSMTIPGHWYLDEPPYYPPNSQGFPSSEYGSPRLKFVSTSTTPDTPGPDLVKYECPKVGNTNSSEFTDISQIMRNMKGSTTRQAYHWDTTCSKSSSVGDNNVARPLAQDVQPYICIETVCGRRFWSEDKQLDHAWEDFPTVRSSSGSFDYTRISSHSSCTSGPASPLSRAPSLASSISTLKSDQLSTRISLRRRPQIFQSSLLQNSSFPSHLPSQLSASNTSDHSWGAVDSLRHLPEQRYEQDGERSYCGSSISSDSLDSASSVPLSSEASSSSLSSSDDTLPPDQETVRYNLEMNLIGESLTANDYPQGPSESNSSTKFSPDDASASEFIYTQETFRETVKPLPFNETEITRDLAGINQRPPESFVSDDKSPNLAGHVLDTGAKITSATRNVNRDEDNAMIAIPESSPWLERDFEADHLCYPEMVFDKGVTVSRGKYSKRASLTRKVALAPCEERSSAHFTVIPCLSSGMSYIPSPRGAQSSGQTSFMASCPQSSPLDGPQRYTPHRTELPIQSESSNSTSPVSTPSMSNSKFHKFFCTSCDLKFCRKGDWKRHERAFHEPEKRWQCPDCNAYFNVETRFTHHHRKNHSCKKCDHANEAKMELPRKVAWGCGFCCRADVSLTSWELRCDHIAAHFKAGQVKDDWRFTNVVLGLLKLSTAWKSYVTELHGRHRRKWPSFSWEATKGPCSELLRDLEYGQCAEEGSRSLMQKIYDLGIQEHSTEGMGGLYPNDSESVTDADDWNDTYQDEPIRNDAHSALRNTCGSVQNLSNISEEESDDQESDDEESDDEDYISDDEDHDQLNLFGIPLSDNHDKVLKPILSHEKQQIIDRVMDDLQHMLPGSPTNRSHAGSEGSTGSTGSTGSNEGRPAEKGSNTGSQARPSTRKRGLDGSNRPPGDGNDDDGEPSKRRKVKDPSDHSLGKNHKFACPFFKRNPEKYKRYRSCPGPGWDTVHRLKCWDSFKTTEEHEEHQRATQACQIKSKAIADGCDRDQEKRLRSKKRSAAVKSESDKWKQVWKILFPRDADDQIPTPFYNTPSRDDQPTAKSPGSDDFAGFEEYRRRELPRIIRQRVEEAVQREHEPLEERVKNEMMQMIRDCTTELLREYRKSVACTPACGADEELFFKPPSPIPVSQSGPGLLETSRNTNSAYIAHSTQLSDSGYRSLGSGFTTANTSYSAASRYQDSSKRSDQRFTSASLYRTGPEIVEERQPVVETPATAAAAAEASQIVGRTLSNIGTSGTSYQNPVSRYVAHPTEFQTLVSYPMSSSSIITPAIEETGSGFSGYHYYPAPVDLPAHENLLNPDSIEHWGFQRPQMRPFDFEESRFLSTEGQNLEATSVSMGLQVDPVTAGNLVFYDNMPSMQGLNFEQRLNMDSTDNNDLQPAG</sequence>
<dbReference type="InterPro" id="IPR036236">
    <property type="entry name" value="Znf_C2H2_sf"/>
</dbReference>
<organism evidence="4 5">
    <name type="scientific">Glonium stellatum</name>
    <dbReference type="NCBI Taxonomy" id="574774"/>
    <lineage>
        <taxon>Eukaryota</taxon>
        <taxon>Fungi</taxon>
        <taxon>Dikarya</taxon>
        <taxon>Ascomycota</taxon>
        <taxon>Pezizomycotina</taxon>
        <taxon>Dothideomycetes</taxon>
        <taxon>Pleosporomycetidae</taxon>
        <taxon>Gloniales</taxon>
        <taxon>Gloniaceae</taxon>
        <taxon>Glonium</taxon>
    </lineage>
</organism>
<dbReference type="PANTHER" id="PTHR38166">
    <property type="entry name" value="C2H2-TYPE DOMAIN-CONTAINING PROTEIN-RELATED"/>
    <property type="match status" value="1"/>
</dbReference>
<feature type="compositionally biased region" description="Polar residues" evidence="2">
    <location>
        <begin position="218"/>
        <end position="236"/>
    </location>
</feature>
<gene>
    <name evidence="4" type="ORF">AOQ84DRAFT_369878</name>
</gene>
<dbReference type="PROSITE" id="PS50157">
    <property type="entry name" value="ZINC_FINGER_C2H2_2"/>
    <property type="match status" value="2"/>
</dbReference>
<dbReference type="PANTHER" id="PTHR38166:SF1">
    <property type="entry name" value="C2H2-TYPE DOMAIN-CONTAINING PROTEIN"/>
    <property type="match status" value="1"/>
</dbReference>
<dbReference type="InterPro" id="IPR013087">
    <property type="entry name" value="Znf_C2H2_type"/>
</dbReference>
<keyword evidence="1" id="KW-0479">Metal-binding</keyword>
<feature type="domain" description="C2H2-type" evidence="3">
    <location>
        <begin position="549"/>
        <end position="577"/>
    </location>
</feature>
<keyword evidence="5" id="KW-1185">Reference proteome</keyword>
<feature type="region of interest" description="Disordered" evidence="2">
    <location>
        <begin position="735"/>
        <end position="761"/>
    </location>
</feature>
<keyword evidence="1" id="KW-0863">Zinc-finger</keyword>
<dbReference type="EMBL" id="KV751088">
    <property type="protein sequence ID" value="OCL01711.1"/>
    <property type="molecule type" value="Genomic_DNA"/>
</dbReference>
<feature type="compositionally biased region" description="Low complexity" evidence="2">
    <location>
        <begin position="863"/>
        <end position="876"/>
    </location>
</feature>
<evidence type="ECO:0000256" key="2">
    <source>
        <dbReference type="SAM" id="MobiDB-lite"/>
    </source>
</evidence>
<dbReference type="PROSITE" id="PS00028">
    <property type="entry name" value="ZINC_FINGER_C2H2_1"/>
    <property type="match status" value="2"/>
</dbReference>
<feature type="region of interest" description="Disordered" evidence="2">
    <location>
        <begin position="218"/>
        <end position="237"/>
    </location>
</feature>
<feature type="compositionally biased region" description="Polar residues" evidence="2">
    <location>
        <begin position="885"/>
        <end position="894"/>
    </location>
</feature>
<reference evidence="4 5" key="1">
    <citation type="journal article" date="2016" name="Nat. Commun.">
        <title>Ectomycorrhizal ecology is imprinted in the genome of the dominant symbiotic fungus Cenococcum geophilum.</title>
        <authorList>
            <consortium name="DOE Joint Genome Institute"/>
            <person name="Peter M."/>
            <person name="Kohler A."/>
            <person name="Ohm R.A."/>
            <person name="Kuo A."/>
            <person name="Krutzmann J."/>
            <person name="Morin E."/>
            <person name="Arend M."/>
            <person name="Barry K.W."/>
            <person name="Binder M."/>
            <person name="Choi C."/>
            <person name="Clum A."/>
            <person name="Copeland A."/>
            <person name="Grisel N."/>
            <person name="Haridas S."/>
            <person name="Kipfer T."/>
            <person name="LaButti K."/>
            <person name="Lindquist E."/>
            <person name="Lipzen A."/>
            <person name="Maire R."/>
            <person name="Meier B."/>
            <person name="Mihaltcheva S."/>
            <person name="Molinier V."/>
            <person name="Murat C."/>
            <person name="Poggeler S."/>
            <person name="Quandt C.A."/>
            <person name="Sperisen C."/>
            <person name="Tritt A."/>
            <person name="Tisserant E."/>
            <person name="Crous P.W."/>
            <person name="Henrissat B."/>
            <person name="Nehls U."/>
            <person name="Egli S."/>
            <person name="Spatafora J.W."/>
            <person name="Grigoriev I.V."/>
            <person name="Martin F.M."/>
        </authorList>
    </citation>
    <scope>NUCLEOTIDE SEQUENCE [LARGE SCALE GENOMIC DNA]</scope>
    <source>
        <strain evidence="4 5">CBS 207.34</strain>
    </source>
</reference>
<feature type="region of interest" description="Disordered" evidence="2">
    <location>
        <begin position="1039"/>
        <end position="1067"/>
    </location>
</feature>
<feature type="region of interest" description="Disordered" evidence="2">
    <location>
        <begin position="314"/>
        <end position="336"/>
    </location>
</feature>
<feature type="region of interest" description="Disordered" evidence="2">
    <location>
        <begin position="489"/>
        <end position="541"/>
    </location>
</feature>